<evidence type="ECO:0008006" key="5">
    <source>
        <dbReference type="Google" id="ProtNLM"/>
    </source>
</evidence>
<keyword evidence="2" id="KW-1133">Transmembrane helix</keyword>
<comment type="caution">
    <text evidence="3">The sequence shown here is derived from an EMBL/GenBank/DDBJ whole genome shotgun (WGS) entry which is preliminary data.</text>
</comment>
<keyword evidence="4" id="KW-1185">Reference proteome</keyword>
<evidence type="ECO:0000256" key="2">
    <source>
        <dbReference type="SAM" id="Phobius"/>
    </source>
</evidence>
<evidence type="ECO:0000313" key="4">
    <source>
        <dbReference type="Proteomes" id="UP001501035"/>
    </source>
</evidence>
<dbReference type="EMBL" id="BAAAVS010000014">
    <property type="protein sequence ID" value="GAA3028333.1"/>
    <property type="molecule type" value="Genomic_DNA"/>
</dbReference>
<feature type="transmembrane region" description="Helical" evidence="2">
    <location>
        <begin position="248"/>
        <end position="281"/>
    </location>
</feature>
<evidence type="ECO:0000256" key="1">
    <source>
        <dbReference type="SAM" id="MobiDB-lite"/>
    </source>
</evidence>
<feature type="transmembrane region" description="Helical" evidence="2">
    <location>
        <begin position="135"/>
        <end position="157"/>
    </location>
</feature>
<dbReference type="SUPFAM" id="SSF81995">
    <property type="entry name" value="beta-sandwich domain of Sec23/24"/>
    <property type="match status" value="1"/>
</dbReference>
<dbReference type="Proteomes" id="UP001501035">
    <property type="component" value="Unassembled WGS sequence"/>
</dbReference>
<gene>
    <name evidence="3" type="ORF">GCM10010528_07580</name>
</gene>
<keyword evidence="2" id="KW-0472">Membrane</keyword>
<feature type="compositionally biased region" description="Low complexity" evidence="1">
    <location>
        <begin position="8"/>
        <end position="39"/>
    </location>
</feature>
<feature type="transmembrane region" description="Helical" evidence="2">
    <location>
        <begin position="90"/>
        <end position="115"/>
    </location>
</feature>
<protein>
    <recommendedName>
        <fullName evidence="5">Integral membrane protein</fullName>
    </recommendedName>
</protein>
<accession>A0ABP6L329</accession>
<sequence length="297" mass="30287">MTQPPFDPGQQPINPGQPGAYPPAGQQPGAYPPAGQQPGAYPPPPPGAPGSYPPPPPGSYPPGPAAGQPFSVGDGFSWAFNKFGKNVGPLILATLVFGLILGVVSSLFQFIAAALGDTSSISDGDSFAVTSSYGVGSYLVMALGYIVLAVLSGYVAASYWNGILQIADGQHVTLGSFFQPRNVTNVIIASILVGIITGIGSILCVLPGLIAALFLYFTTIAVVDRNASATEGMGLSFNLVKDNFGQTLLVWLLAIVIVLVGAILCGVGLLVAVPVAALLVAYSWRGLTGGYVAPATP</sequence>
<name>A0ABP6L329_9ACTN</name>
<feature type="transmembrane region" description="Helical" evidence="2">
    <location>
        <begin position="186"/>
        <end position="217"/>
    </location>
</feature>
<feature type="compositionally biased region" description="Pro residues" evidence="1">
    <location>
        <begin position="40"/>
        <end position="64"/>
    </location>
</feature>
<evidence type="ECO:0000313" key="3">
    <source>
        <dbReference type="EMBL" id="GAA3028333.1"/>
    </source>
</evidence>
<dbReference type="RefSeq" id="WP_290706702.1">
    <property type="nucleotide sequence ID" value="NZ_BAAAVS010000014.1"/>
</dbReference>
<proteinExistence type="predicted"/>
<reference evidence="4" key="1">
    <citation type="journal article" date="2019" name="Int. J. Syst. Evol. Microbiol.">
        <title>The Global Catalogue of Microorganisms (GCM) 10K type strain sequencing project: providing services to taxonomists for standard genome sequencing and annotation.</title>
        <authorList>
            <consortium name="The Broad Institute Genomics Platform"/>
            <consortium name="The Broad Institute Genome Sequencing Center for Infectious Disease"/>
            <person name="Wu L."/>
            <person name="Ma J."/>
        </authorList>
    </citation>
    <scope>NUCLEOTIDE SEQUENCE [LARGE SCALE GENOMIC DNA]</scope>
    <source>
        <strain evidence="4">JCM 14234</strain>
    </source>
</reference>
<feature type="region of interest" description="Disordered" evidence="1">
    <location>
        <begin position="1"/>
        <end position="66"/>
    </location>
</feature>
<keyword evidence="2" id="KW-0812">Transmembrane</keyword>
<organism evidence="3 4">
    <name type="scientific">Gordonia defluvii</name>
    <dbReference type="NCBI Taxonomy" id="283718"/>
    <lineage>
        <taxon>Bacteria</taxon>
        <taxon>Bacillati</taxon>
        <taxon>Actinomycetota</taxon>
        <taxon>Actinomycetes</taxon>
        <taxon>Mycobacteriales</taxon>
        <taxon>Gordoniaceae</taxon>
        <taxon>Gordonia</taxon>
    </lineage>
</organism>